<proteinExistence type="predicted"/>
<dbReference type="Proteomes" id="UP000253250">
    <property type="component" value="Unassembled WGS sequence"/>
</dbReference>
<evidence type="ECO:0000313" key="2">
    <source>
        <dbReference type="Proteomes" id="UP000253250"/>
    </source>
</evidence>
<protein>
    <submittedName>
        <fullName evidence="1">Uncharacterized protein</fullName>
    </submittedName>
</protein>
<name>A0A1C2FXR8_9GAMM</name>
<accession>A0A1C2FXR8</accession>
<keyword evidence="2" id="KW-1185">Reference proteome</keyword>
<reference evidence="1 2" key="1">
    <citation type="submission" date="2018-02" db="EMBL/GenBank/DDBJ databases">
        <title>Insights into the biology of acidophilic members of the Acidiferrobacteraceae family derived from comparative genomic analyses.</title>
        <authorList>
            <person name="Issotta F."/>
            <person name="Thyssen C."/>
            <person name="Mena C."/>
            <person name="Moya A."/>
            <person name="Bellenberg S."/>
            <person name="Sproer C."/>
            <person name="Covarrubias P.C."/>
            <person name="Sand W."/>
            <person name="Quatrini R."/>
            <person name="Vera M."/>
        </authorList>
    </citation>
    <scope>NUCLEOTIDE SEQUENCE [LARGE SCALE GENOMIC DNA]</scope>
    <source>
        <strain evidence="2">m-1</strain>
    </source>
</reference>
<organism evidence="1 2">
    <name type="scientific">Acidiferrobacter thiooxydans</name>
    <dbReference type="NCBI Taxonomy" id="163359"/>
    <lineage>
        <taxon>Bacteria</taxon>
        <taxon>Pseudomonadati</taxon>
        <taxon>Pseudomonadota</taxon>
        <taxon>Gammaproteobacteria</taxon>
        <taxon>Acidiferrobacterales</taxon>
        <taxon>Acidiferrobacteraceae</taxon>
        <taxon>Acidiferrobacter</taxon>
    </lineage>
</organism>
<evidence type="ECO:0000313" key="1">
    <source>
        <dbReference type="EMBL" id="RCN59367.1"/>
    </source>
</evidence>
<gene>
    <name evidence="1" type="ORF">C4900_06625</name>
</gene>
<dbReference type="AlphaFoldDB" id="A0A1C2FXR8"/>
<comment type="caution">
    <text evidence="1">The sequence shown here is derived from an EMBL/GenBank/DDBJ whole genome shotgun (WGS) entry which is preliminary data.</text>
</comment>
<dbReference type="EMBL" id="PSYR01000001">
    <property type="protein sequence ID" value="RCN59367.1"/>
    <property type="molecule type" value="Genomic_DNA"/>
</dbReference>
<sequence>MGKKHEASLREIIPFTMFRSPWINNRIAAQDFRRSTIAAVARILQPGKLSPRGTIVIFRQRDLR</sequence>